<proteinExistence type="predicted"/>
<dbReference type="AlphaFoldDB" id="A0A7R9AJ60"/>
<name>A0A7R9AJ60_9CRUS</name>
<evidence type="ECO:0000313" key="1">
    <source>
        <dbReference type="EMBL" id="CAD7254921.1"/>
    </source>
</evidence>
<keyword evidence="2" id="KW-1185">Reference proteome</keyword>
<accession>A0A7R9AJ60</accession>
<gene>
    <name evidence="1" type="ORF">DSTB1V02_LOCUS14667</name>
</gene>
<organism evidence="1">
    <name type="scientific">Darwinula stevensoni</name>
    <dbReference type="NCBI Taxonomy" id="69355"/>
    <lineage>
        <taxon>Eukaryota</taxon>
        <taxon>Metazoa</taxon>
        <taxon>Ecdysozoa</taxon>
        <taxon>Arthropoda</taxon>
        <taxon>Crustacea</taxon>
        <taxon>Oligostraca</taxon>
        <taxon>Ostracoda</taxon>
        <taxon>Podocopa</taxon>
        <taxon>Podocopida</taxon>
        <taxon>Darwinulocopina</taxon>
        <taxon>Darwinuloidea</taxon>
        <taxon>Darwinulidae</taxon>
        <taxon>Darwinula</taxon>
    </lineage>
</organism>
<sequence>CLCPMFTLGAKLPSEVSPGLILMVSYLHGIRGKDGKENIIHMVQPLISKEVTQKYSFLGKKEVLRGTKICKLNTVAARKLALTEKKVSSAVGNSLQFS</sequence>
<dbReference type="EMBL" id="LR913846">
    <property type="protein sequence ID" value="CAD7254921.1"/>
    <property type="molecule type" value="Genomic_DNA"/>
</dbReference>
<feature type="non-terminal residue" evidence="1">
    <location>
        <position position="98"/>
    </location>
</feature>
<dbReference type="Proteomes" id="UP000677054">
    <property type="component" value="Unassembled WGS sequence"/>
</dbReference>
<protein>
    <submittedName>
        <fullName evidence="1">Uncharacterized protein</fullName>
    </submittedName>
</protein>
<reference evidence="1" key="1">
    <citation type="submission" date="2020-11" db="EMBL/GenBank/DDBJ databases">
        <authorList>
            <person name="Tran Van P."/>
        </authorList>
    </citation>
    <scope>NUCLEOTIDE SEQUENCE</scope>
</reference>
<dbReference type="EMBL" id="CAJPEV010014328">
    <property type="protein sequence ID" value="CAG0906936.1"/>
    <property type="molecule type" value="Genomic_DNA"/>
</dbReference>
<evidence type="ECO:0000313" key="2">
    <source>
        <dbReference type="Proteomes" id="UP000677054"/>
    </source>
</evidence>